<keyword evidence="2" id="KW-0449">Lipoprotein</keyword>
<gene>
    <name evidence="5" type="ORF">U0042_03820</name>
</gene>
<evidence type="ECO:0000256" key="4">
    <source>
        <dbReference type="SAM" id="MobiDB-lite"/>
    </source>
</evidence>
<evidence type="ECO:0000256" key="3">
    <source>
        <dbReference type="SAM" id="Coils"/>
    </source>
</evidence>
<dbReference type="Pfam" id="PF02321">
    <property type="entry name" value="OEP"/>
    <property type="match status" value="2"/>
</dbReference>
<evidence type="ECO:0000313" key="5">
    <source>
        <dbReference type="EMBL" id="WQD78846.1"/>
    </source>
</evidence>
<dbReference type="EMBL" id="CP139965">
    <property type="protein sequence ID" value="WQD78846.1"/>
    <property type="molecule type" value="Genomic_DNA"/>
</dbReference>
<dbReference type="InterPro" id="IPR003423">
    <property type="entry name" value="OMP_efflux"/>
</dbReference>
<feature type="coiled-coil region" evidence="3">
    <location>
        <begin position="198"/>
        <end position="232"/>
    </location>
</feature>
<keyword evidence="6" id="KW-1185">Reference proteome</keyword>
<feature type="compositionally biased region" description="Low complexity" evidence="4">
    <location>
        <begin position="517"/>
        <end position="554"/>
    </location>
</feature>
<evidence type="ECO:0000256" key="2">
    <source>
        <dbReference type="RuleBase" id="RU362097"/>
    </source>
</evidence>
<dbReference type="Gene3D" id="1.20.1600.10">
    <property type="entry name" value="Outer membrane efflux proteins (OEP)"/>
    <property type="match status" value="1"/>
</dbReference>
<dbReference type="PANTHER" id="PTHR30203:SF25">
    <property type="entry name" value="OUTER MEMBRANE PROTEIN-RELATED"/>
    <property type="match status" value="1"/>
</dbReference>
<evidence type="ECO:0000256" key="1">
    <source>
        <dbReference type="ARBA" id="ARBA00007613"/>
    </source>
</evidence>
<proteinExistence type="inferred from homology"/>
<keyword evidence="2" id="KW-0472">Membrane</keyword>
<dbReference type="PANTHER" id="PTHR30203">
    <property type="entry name" value="OUTER MEMBRANE CATION EFFLUX PROTEIN"/>
    <property type="match status" value="1"/>
</dbReference>
<dbReference type="Gene3D" id="2.20.200.10">
    <property type="entry name" value="Outer membrane efflux proteins (OEP)"/>
    <property type="match status" value="1"/>
</dbReference>
<keyword evidence="2" id="KW-0812">Transmembrane</keyword>
<sequence length="577" mass="60944">MSACTVGPDFKPPTANVPGQWHDVQREASATSAASAASATSPTSQTPDPPHVQGAHPHSSPTTDSDPDPRWWHTFQDPTLDALIDRAVRDNPDLQQAVLRIAEARSQAQSAAAQGLPNVRATASYTREQLGIKGLLEEQNAYDSVNRLGQRGGPSVQRGANQFLDQLTSPVNLWQAGFDASWEVDLFGRVRRSVEAANAQTEAAMESRNDALVSLEAEVAQTYAQLRGAQQLRHIASDLVNQQREIVTLTQSQASVGMTSQLDVQNASAQLAQTEAQLPLYDQQITQALNGLAYLAGEAPGALDADLQTPGAVPPVPPTVPVGLPATLARRRPDVRRAEAELHAATADVGVATAQFYPDISLTGQVGTRAGHADNLARWSHLFYSFGPAISLPIFEGGQLVSNLRLSQAREAEAALAWRSAVLVALRDVDNALAVYRTDQARRDALNDSVAAEQAAFDLARDSYRKGLVTFINVLDAERQLAQGRQQAAQQTMQVTTDLVALYKALGGGWQAASAGSASAGSASAGSSAQAPQSSKFAQSAGSPLSSLSASSPHAAPPPRFARPVPSAPSLASKPQP</sequence>
<organism evidence="5 6">
    <name type="scientific">Paraburkholderia kururiensis</name>
    <dbReference type="NCBI Taxonomy" id="984307"/>
    <lineage>
        <taxon>Bacteria</taxon>
        <taxon>Pseudomonadati</taxon>
        <taxon>Pseudomonadota</taxon>
        <taxon>Betaproteobacteria</taxon>
        <taxon>Burkholderiales</taxon>
        <taxon>Burkholderiaceae</taxon>
        <taxon>Paraburkholderia</taxon>
    </lineage>
</organism>
<comment type="similarity">
    <text evidence="1 2">Belongs to the outer membrane factor (OMF) (TC 1.B.17) family.</text>
</comment>
<evidence type="ECO:0000313" key="6">
    <source>
        <dbReference type="Proteomes" id="UP001325479"/>
    </source>
</evidence>
<name>A0ABZ0WNL8_9BURK</name>
<dbReference type="SUPFAM" id="SSF56954">
    <property type="entry name" value="Outer membrane efflux proteins (OEP)"/>
    <property type="match status" value="1"/>
</dbReference>
<keyword evidence="2" id="KW-0564">Palmitate</keyword>
<feature type="region of interest" description="Disordered" evidence="4">
    <location>
        <begin position="517"/>
        <end position="577"/>
    </location>
</feature>
<keyword evidence="2" id="KW-1134">Transmembrane beta strand</keyword>
<feature type="region of interest" description="Disordered" evidence="4">
    <location>
        <begin position="1"/>
        <end position="73"/>
    </location>
</feature>
<reference evidence="5 6" key="1">
    <citation type="submission" date="2023-12" db="EMBL/GenBank/DDBJ databases">
        <title>Genome sequencing and assembly of bacterial species from a model synthetic community.</title>
        <authorList>
            <person name="Hogle S.L."/>
        </authorList>
    </citation>
    <scope>NUCLEOTIDE SEQUENCE [LARGE SCALE GENOMIC DNA]</scope>
    <source>
        <strain evidence="5 6">HAMBI 2494</strain>
    </source>
</reference>
<dbReference type="NCBIfam" id="TIGR01845">
    <property type="entry name" value="outer_NodT"/>
    <property type="match status" value="1"/>
</dbReference>
<dbReference type="Proteomes" id="UP001325479">
    <property type="component" value="Chromosome"/>
</dbReference>
<dbReference type="InterPro" id="IPR010131">
    <property type="entry name" value="MdtP/NodT-like"/>
</dbReference>
<feature type="compositionally biased region" description="Low complexity" evidence="4">
    <location>
        <begin position="28"/>
        <end position="46"/>
    </location>
</feature>
<protein>
    <submittedName>
        <fullName evidence="5">Efflux transporter outer membrane subunit</fullName>
    </submittedName>
</protein>
<accession>A0ABZ0WNL8</accession>
<comment type="subcellular location">
    <subcellularLocation>
        <location evidence="2">Cell membrane</location>
        <topology evidence="2">Lipid-anchor</topology>
    </subcellularLocation>
</comment>
<keyword evidence="3" id="KW-0175">Coiled coil</keyword>